<protein>
    <submittedName>
        <fullName evidence="1">Uncharacterized protein</fullName>
    </submittedName>
</protein>
<dbReference type="EMBL" id="FSRL01000001">
    <property type="protein sequence ID" value="SIN77849.1"/>
    <property type="molecule type" value="Genomic_DNA"/>
</dbReference>
<evidence type="ECO:0000313" key="1">
    <source>
        <dbReference type="EMBL" id="SIN77849.1"/>
    </source>
</evidence>
<accession>A0A1N6E4C4</accession>
<proteinExistence type="predicted"/>
<organism evidence="1 2">
    <name type="scientific">Vannielia litorea</name>
    <dbReference type="NCBI Taxonomy" id="1217970"/>
    <lineage>
        <taxon>Bacteria</taxon>
        <taxon>Pseudomonadati</taxon>
        <taxon>Pseudomonadota</taxon>
        <taxon>Alphaproteobacteria</taxon>
        <taxon>Rhodobacterales</taxon>
        <taxon>Paracoccaceae</taxon>
        <taxon>Vannielia</taxon>
    </lineage>
</organism>
<gene>
    <name evidence="1" type="ORF">SAMN05444002_0317</name>
</gene>
<evidence type="ECO:0000313" key="2">
    <source>
        <dbReference type="Proteomes" id="UP000184932"/>
    </source>
</evidence>
<dbReference type="AlphaFoldDB" id="A0A1N6E4C4"/>
<dbReference type="Proteomes" id="UP000184932">
    <property type="component" value="Unassembled WGS sequence"/>
</dbReference>
<name>A0A1N6E4C4_9RHOB</name>
<keyword evidence="2" id="KW-1185">Reference proteome</keyword>
<reference evidence="2" key="1">
    <citation type="submission" date="2016-11" db="EMBL/GenBank/DDBJ databases">
        <authorList>
            <person name="Varghese N."/>
            <person name="Submissions S."/>
        </authorList>
    </citation>
    <scope>NUCLEOTIDE SEQUENCE [LARGE SCALE GENOMIC DNA]</scope>
    <source>
        <strain evidence="2">DSM 29440</strain>
    </source>
</reference>
<sequence length="244" mass="27357">MEESMGNPKHYGIELPVRCLELIEKLWPAACEVHGGERPDLGPLTSTFLLSMSIPVINIPLERIERHINKPEGATYADDRHLNAEAEKAFDDVIRKGRLSDAPFYQTGVWHFVQVEPKTLPNIAKGLSTELANELRGADAEKRAHEMNASQWVSVLRNAMAHGGIAYLDENGHSTDGAAVRMYAFVSGKYGKPQCQHAEGDCRFGMGELERINILRISEDNYKEFLRRWVAWLVDTTLVNKTAA</sequence>